<dbReference type="InterPro" id="IPR027417">
    <property type="entry name" value="P-loop_NTPase"/>
</dbReference>
<evidence type="ECO:0000256" key="12">
    <source>
        <dbReference type="SAM" id="MobiDB-lite"/>
    </source>
</evidence>
<dbReference type="EMBL" id="JH795872">
    <property type="protein sequence ID" value="EJT98719.1"/>
    <property type="molecule type" value="Genomic_DNA"/>
</dbReference>
<dbReference type="Gene3D" id="3.40.50.300">
    <property type="entry name" value="P-loop containing nucleotide triphosphate hydrolases"/>
    <property type="match status" value="6"/>
</dbReference>
<dbReference type="HOGENOM" id="CLU_000050_0_2_1"/>
<feature type="compositionally biased region" description="Basic and acidic residues" evidence="12">
    <location>
        <begin position="4295"/>
        <end position="4308"/>
    </location>
</feature>
<keyword evidence="8 10" id="KW-0143">Chaperone</keyword>
<dbReference type="OrthoDB" id="5186at2759"/>
<feature type="region of interest" description="Disordered" evidence="12">
    <location>
        <begin position="4590"/>
        <end position="4621"/>
    </location>
</feature>
<keyword evidence="15" id="KW-1185">Reference proteome</keyword>
<comment type="function">
    <text evidence="10">Nuclear chaperone required for maturation and nuclear export of pre-60S ribosome subunits.</text>
</comment>
<dbReference type="InterPro" id="IPR002035">
    <property type="entry name" value="VWF_A"/>
</dbReference>
<reference evidence="14 15" key="1">
    <citation type="journal article" date="2012" name="Science">
        <title>The Paleozoic origin of enzymatic lignin decomposition reconstructed from 31 fungal genomes.</title>
        <authorList>
            <person name="Floudas D."/>
            <person name="Binder M."/>
            <person name="Riley R."/>
            <person name="Barry K."/>
            <person name="Blanchette R.A."/>
            <person name="Henrissat B."/>
            <person name="Martinez A.T."/>
            <person name="Otillar R."/>
            <person name="Spatafora J.W."/>
            <person name="Yadav J.S."/>
            <person name="Aerts A."/>
            <person name="Benoit I."/>
            <person name="Boyd A."/>
            <person name="Carlson A."/>
            <person name="Copeland A."/>
            <person name="Coutinho P.M."/>
            <person name="de Vries R.P."/>
            <person name="Ferreira P."/>
            <person name="Findley K."/>
            <person name="Foster B."/>
            <person name="Gaskell J."/>
            <person name="Glotzer D."/>
            <person name="Gorecki P."/>
            <person name="Heitman J."/>
            <person name="Hesse C."/>
            <person name="Hori C."/>
            <person name="Igarashi K."/>
            <person name="Jurgens J.A."/>
            <person name="Kallen N."/>
            <person name="Kersten P."/>
            <person name="Kohler A."/>
            <person name="Kuees U."/>
            <person name="Kumar T.K.A."/>
            <person name="Kuo A."/>
            <person name="LaButti K."/>
            <person name="Larrondo L.F."/>
            <person name="Lindquist E."/>
            <person name="Ling A."/>
            <person name="Lombard V."/>
            <person name="Lucas S."/>
            <person name="Lundell T."/>
            <person name="Martin R."/>
            <person name="McLaughlin D.J."/>
            <person name="Morgenstern I."/>
            <person name="Morin E."/>
            <person name="Murat C."/>
            <person name="Nagy L.G."/>
            <person name="Nolan M."/>
            <person name="Ohm R.A."/>
            <person name="Patyshakuliyeva A."/>
            <person name="Rokas A."/>
            <person name="Ruiz-Duenas F.J."/>
            <person name="Sabat G."/>
            <person name="Salamov A."/>
            <person name="Samejima M."/>
            <person name="Schmutz J."/>
            <person name="Slot J.C."/>
            <person name="St John F."/>
            <person name="Stenlid J."/>
            <person name="Sun H."/>
            <person name="Sun S."/>
            <person name="Syed K."/>
            <person name="Tsang A."/>
            <person name="Wiebenga A."/>
            <person name="Young D."/>
            <person name="Pisabarro A."/>
            <person name="Eastwood D.C."/>
            <person name="Martin F."/>
            <person name="Cullen D."/>
            <person name="Grigoriev I.V."/>
            <person name="Hibbett D.S."/>
        </authorList>
    </citation>
    <scope>NUCLEOTIDE SEQUENCE [LARGE SCALE GENOMIC DNA]</scope>
    <source>
        <strain evidence="14 15">DJM-731 SS1</strain>
    </source>
</reference>
<keyword evidence="11" id="KW-0175">Coiled coil</keyword>
<evidence type="ECO:0000256" key="7">
    <source>
        <dbReference type="ARBA" id="ARBA00022840"/>
    </source>
</evidence>
<evidence type="ECO:0000256" key="9">
    <source>
        <dbReference type="ARBA" id="ARBA00023242"/>
    </source>
</evidence>
<evidence type="ECO:0000256" key="4">
    <source>
        <dbReference type="ARBA" id="ARBA00017143"/>
    </source>
</evidence>
<evidence type="ECO:0000259" key="13">
    <source>
        <dbReference type="PROSITE" id="PS50234"/>
    </source>
</evidence>
<dbReference type="InterPro" id="IPR040848">
    <property type="entry name" value="AAA_lid_7"/>
</dbReference>
<keyword evidence="6 10" id="KW-0547">Nucleotide-binding</keyword>
<dbReference type="PANTHER" id="PTHR48103">
    <property type="entry name" value="MIDASIN-RELATED"/>
    <property type="match status" value="1"/>
</dbReference>
<sequence>MAAIDPLNINYIKQARELLCYITDDIRPKCATVLVVIEQLLSAVRIDPTSLLHCLSDALATPELTWLVARLFRPILIDLASRWLNSANPFTLDRLFCIAYLLEVHEELYPILIRLLDTAPSAEVVLTSGENMEMPLAVERCHAVLLTYYRLLVVNPGLSRCLQLSQKLLKSMMESHPDRGTRLLSVLCFALHGGLSESERDDLVTTCLGDFAVRDATVHVGHVCGCGMNALDLSVQDGWLLPVSERKRILELRAALQDDPGFYKWNQADHEHGRLLNDTDLAGSIMSICGVLVLRQAAPFEPVISPIATNFVVTKSAYPCLRDLALHYSQKLPCLLSSSPSAGKTIMLQHLAQMVHGSASQIVSIHLADTSLDAKSLLGTYTSSSVVPGLFDWVDGPLVRAMKLGKWLVLEDIDRAAQDVLSTLLPLLESMGSRRRIGSQPSVDVPGRGRVFADNEFMVFATRSVPSFVPIIPTAGNSRPFSAPRFLGHQHFSEIALPVPTLDELPLIIHEGFPNLHDDLIPLIILIWNTAREAISVLQGDAKDIDLLALNRLCRRVSCLATVKAELSRKPVSHEKIALSHAAREEIFLEALDIFVGHVSHSLQEGQPREIIDTIAACLGLSSERIQWVLSQRIPELQSSALDGSTALVIGRVSTQRIHRHVVLKSHRPFAFHRHSLRLLEQLAVAVSAMEAVLLVGETGTGKTTVVQHLASMFGHSLIALNLSTQTETVDIVGGLKPIDPRLPAITLQGRYMDIFSSTFSRKRNSDFVDSVRKAFFQGRWLRLCSLWRESARLALERVSRKEAEGDNDSHQGQESSKPKKRRRVDKIFDQEASDSASLWTEFVADVNAFEIQHLDPNARFVFSFVEGPLVRALRSGEWILLDEINLASPEVLESILSILEGPTGSLTLTEKGELEPVPRHVDFRLFACMNPATDVGKRDLPHRLRKHFTEIFVPPPETDKGVLLAVVEQYLGGHALGDRSCLLDVAELYLKIKDMVLNGNLADGTNQAPHYNMRTLTRAMTYAADQNQIFGLRRALWEGFLMCFAMSLDQTSSRVVRQAMEDSLLGRLKNPKSLLRQVPTIPGPSYTDEFLPFYVEKGPVPIPEIDGGYILTPSVRAKLGDLARIVSAKGLPVLIQGPTSSGKTSSIEYLARRTGHRFVRINNHEHTDIQEYLGSYVSDASSGKLIYKDGLLIRALRQGDWIVLDELNLAPSDVLEALNRLLDDNRELIIPETGEVVHPHPHFVLFATQNPPGLYAGRKPLSRAFRNRFVEMHFDDVPEEELEIILCQRSKIPPSYAQRIVSVFKELQRRRQASRIFETKQSFATLRDLFRWADRGASSVQELAEHGFMLLAERTRHADDKDVVKQVLEEVLRVTIVPSLLYGPPSSTPFVTQRLVLTSATQRLWTLLSEAVRHSEPVLLVGETGTGKTTVCDLLASVFGRPLYTVNCHLNTETSDLIGGLRPIRDKTLRRDRMMTELRVQMEEAGYSASQYGSLNSENLRETIQSMQRQSDLPSGVASMLSQITQELLYFDSWVEWKDGPLLEAMRRGGFFLLDEISLADDSVLERLNSVLEPSRTLVLAEMGGGDIENLTVQAHVDFQFLATMNPGGDYGKKELSPALRNRFTEIYVPNLDNHLDRRLIIARSWASSELDVYTDALLSFWEWIERSFDVKHRFGLRDILAWIQFMNKLTLERDTRLSLAALFHHAARMTFVDALGFSEGARNQGPKPYASIATTMDKLQELVPLRPSDLATFTPVLNDDFREFRIGCFGLLKGPLLSSSTAFSFVAPTTQENAMRLLRAAQLPKPILLEGSPGVGKTSLIIALAMAAGRSLCRINLSDQTELTDLFGSDLPIEGGHSGEFGWKSASFLRAMELGEWVLLDEMNLAPQPVLEGLNAVLDYRGQAYIPELGRTFHCHPDFRVFAAQNPLQQGGDRKGLPKSFLNRFTQVYISELTDSDYHAICHHLYPEVSVDHLERLIRFNRIVSQEIANGSFSSQGAPWDFNLRDLLRWLGLYQHSLPSGSLDIACRRSFRLIYLARLRALGDVERMTDIFADIFGKEGLQHVAGRRWFESTERHVQFGHVVFPRLAFSSSDNMFAILDTQMEVLEHVATAVRQAWMVILTGDRNSGKSTLIRLLARASGVPLHDLSINSASDAGDLLGGYEQWTLEAECLDLSSRTQALLREHVVSHPHDRLFVEDMCNELQVILRSDGGPIADRRFSTIVAHCFQMVSWLSERRADPVVEKLIQDLQQESTPTNYKGRFKWIDGPVVRAMREGHWLMIDNANLCNSAVLDRLNSVLENNGKLLLNERGLVDGSVQEIQPHPEFRIIMVIDPQYGELSRAMRNRGVEIFVRSPFDEERDRSRIQHVVRCLPTLPTTEENFSFVLQGKRLRLGLLLAPADGESRLPATLFLYDSLAITHSKLARQILPIDALSISGEVRARVVYLGQATRRDSHSLFRRMCVLLQPGNTRDLVPYPSFVEDFMSRDRLVLATKLSLSSSFIANLPFDPALNPIFDDLLSTLALERETFCSDIVPLMVSTTSQTEDNHVVTKLLQSSSTTPGALFMRSAAQLSVTAIDDVLSFVRLCLTDIRSFSDTKEVTQLLLDLVDFIHALQIALLNTAANYSVIAVITGWLRHNALMSNPAFANTSRTLLFVENSVRLHRGTGMFALWFSLWNGFARTGFSYGIECSPFLHSDVSSADRRAEGAEVSSMRDGPREMSLGRPNSHDVFGYKQVDDTNSLRQEEDVPGSDRYEVCDTWTVVLSALEYVALFPNSEGTSLINVDFPFNSRSDPISQLFTWTNVFTCYHRNTIPNFSYIPHLIFQWLDSLKAFWTGREHQRDLNPALVFSSIELHNTVKASAEPCTIASLKKVKAALEKRVKAVALVTLSNPPSRSNQMRQVIVAFIQFLCGGVASPQHRDLLDALRFSSLGGSLESRGKAWLDALQQTGNGKLFNVLASFIQPAISPLFRLPSSDSANLLHLAKAWVALSRGLRELYLPDKPTDPLVNITSQMEFLEERMKTLRAQLGLHRRSEWFANGHGTNSRIDSLMQRLSKTEQDLAAIDPPPITRSSDPNIINAFFGEIEQFMQQVLDTTRVDRLLHDLTEEAAGPQTLRMAEVIDHSIDAFVQRIREVYAPLFDLVFGAILCMRSLQVGIKLASRVATLEETKTGTAPVTTPLLLTQFPAAATISRVCDGSRRIPHVPPNLLVTNDILLTICLMATRSYLHPLLQPDIDLIEPLYELLYSRWSDQQDKNEAERLNKQSLYRYRSENEINHDESEEQTMERELHLLFPDFEVDVFLKPEAGSTSHFHASGWGTNTSLRIWTIHQILFASSKHASTMAVDVVKTLVAEIHSEQLAGIDFCQLPDALDAGSQLFRLNYLNDALSSLSYDEHVHSRNSDFYWGKNIPELEKVFLILSELDARLVHLLPLWPEQALLREIQPRCRTVLAQSLESSLARILPSLESLVHHIGAWEEFANRENSLLAFQKRLVSLIVEWRRMELACWATLLDSEERLFSRETSQWWFLIYGAVTRPSTGFNGQVDLKELCSLLDDFLTNSPAGQFEARLDLIASFGVYLKRIAHTQFRYTEAAVLVGSLAVYYEQFRNTVQESMLKERKPLEDDIRNFVQLASWKDVNVDALKQSAKKTHRHLYQTVRKFRKILRQPVTSMMSIFDQNHKNSGEISEEEPRVLSKHSEPQLYIPNGALTMGGTSILQLSTLIARLRTLRSSCLSNFISQHSSTHVEQLSSTLIGTMEEFVAETSTAVGEATKKALVARKRKACYDALKALKSLGLSSRLSTRVLEIQKQRHHLLAYCDVVGSEESCDPTVELLRKTDTYFYRLCGMIPLLRNVLSKHHKDISTRDLERAIGFAESTFDQGLKGRRLLAQTYHTHRNIQRVLSRLTTTISSHSKAYIRCGKPAEHYVRSLSTVADDVLSVLREILKGMHLLNRVCLPRTGEPVVQHRVLALAEAHELLVQRLTSISKAMIRTVPAILLSDEISDCEAARVAMLETCTLLKRMWKEYPEYATMIEPAEQWLSASLCALHDIESQTASVQSEATTSQALSSEIIADVLLTAQQLAQHADEPRGDASGGVQTIFQNLKHIVDLFQLAKIQQTLFSLLSVTGHLDSTLDPLRQAMPFLEEYLQMTSLAIWEAARHNKATFKLAYVLHNVIRSIALKGFCGPQEDPAHEATANSRAEPEGTGIGEGTGAEDASAEVEDESQVEGTQRNTPVHGTAEQGEEQAHESDAFEMEQDFEGALNDVMMSSEGEDNDSDSERPDSDLDETVGGLDRMDPSVLDEKIWGDKNTQTKADDDQLPRKAPNHSAPNDNIGAQREPDDRDNHDRQPSLSPDDGTTMPDLQQQDYDDAANNEDGMNGSLDHNDIPLGDALDLPEELNLEQDQASVTETGVADEDVAADDARSESDGTHLSISQIEDMPFDKGGSEDAVSEDHSAQVPEIGTAGEADHGKGAGAQTGFPGTSEDSLDSANTDMHVGPATSRGEQVELEDGAEAHAVSSASLSVPQEGCNNQRPAQKDSVPQSYGAEEDGKPSGADQTSNDERQTGDTSQPALRTYREFQTPIQRAEFQDISSSGPLEWAHEKDERVSDQQALGSRRQDEGIPFEQLNLEDDIEIDIHSQDVTEHAEPLMHVDPDEMLVDGGRELWPAQDQGISDNECENEPDIDPAPLRSAPGDQVIPTFKGQLNEGAVFSGHWPTYVDATHDLAFSLCEQLRLILEPTRATRLQGDYKTGKRLNMKRIIPYIASDFTKDKIWLRRTKPSRREYQVLIALDDSRSMAESKSISLAFHTLALVTTALGKLEVGDVGVIRFGEDVEIVHGFEQGPVTEHVGEYMLSRFGFLQTGTNVHNLLEESIAMLCKARVRSTQQSVIANDLWQLEIIISDGVCQGHERLRSLVRRAEEEKIVIVFIVLDSLHGQKLQLNENSIMSMMQGAYMEVDGRMEIKMTRYMDTFPFTYYIVLRDVQSLPDVLASTLRQFFEIR</sequence>
<feature type="domain" description="VWFA" evidence="13">
    <location>
        <begin position="4788"/>
        <end position="4996"/>
    </location>
</feature>
<dbReference type="SUPFAM" id="SSF52540">
    <property type="entry name" value="P-loop containing nucleoside triphosphate hydrolases"/>
    <property type="match status" value="6"/>
</dbReference>
<evidence type="ECO:0000256" key="1">
    <source>
        <dbReference type="ARBA" id="ARBA00004604"/>
    </source>
</evidence>
<feature type="coiled-coil region" evidence="11">
    <location>
        <begin position="3009"/>
        <end position="3036"/>
    </location>
</feature>
<dbReference type="GO" id="GO:0000055">
    <property type="term" value="P:ribosomal large subunit export from nucleus"/>
    <property type="evidence" value="ECO:0007669"/>
    <property type="project" value="TreeGrafter"/>
</dbReference>
<dbReference type="GO" id="GO:0005730">
    <property type="term" value="C:nucleolus"/>
    <property type="evidence" value="ECO:0007669"/>
    <property type="project" value="UniProtKB-SubCell"/>
</dbReference>
<feature type="compositionally biased region" description="Basic and acidic residues" evidence="12">
    <location>
        <begin position="4442"/>
        <end position="4457"/>
    </location>
</feature>
<dbReference type="GO" id="GO:0016887">
    <property type="term" value="F:ATP hydrolysis activity"/>
    <property type="evidence" value="ECO:0007669"/>
    <property type="project" value="InterPro"/>
</dbReference>
<dbReference type="InterPro" id="IPR036465">
    <property type="entry name" value="vWFA_dom_sf"/>
</dbReference>
<dbReference type="Pfam" id="PF17865">
    <property type="entry name" value="AAA_lid_5"/>
    <property type="match status" value="1"/>
</dbReference>
<dbReference type="SMART" id="SM00382">
    <property type="entry name" value="AAA"/>
    <property type="match status" value="6"/>
</dbReference>
<feature type="region of interest" description="Disordered" evidence="12">
    <location>
        <begin position="4190"/>
        <end position="4252"/>
    </location>
</feature>
<comment type="subcellular location">
    <subcellularLocation>
        <location evidence="1">Nucleus</location>
        <location evidence="1">Nucleolus</location>
    </subcellularLocation>
    <subcellularLocation>
        <location evidence="2">Nucleus</location>
        <location evidence="2">Nucleoplasm</location>
    </subcellularLocation>
</comment>
<feature type="compositionally biased region" description="Polar residues" evidence="12">
    <location>
        <begin position="4228"/>
        <end position="4237"/>
    </location>
</feature>
<dbReference type="InterPro" id="IPR003593">
    <property type="entry name" value="AAA+_ATPase"/>
</dbReference>
<feature type="compositionally biased region" description="Polar residues" evidence="12">
    <location>
        <begin position="4520"/>
        <end position="4544"/>
    </location>
</feature>
<dbReference type="FunFam" id="3.40.50.300:FF:000712">
    <property type="entry name" value="Midasin"/>
    <property type="match status" value="1"/>
</dbReference>
<dbReference type="PIRSF" id="PIRSF010340">
    <property type="entry name" value="Midasin"/>
    <property type="match status" value="1"/>
</dbReference>
<evidence type="ECO:0000256" key="2">
    <source>
        <dbReference type="ARBA" id="ARBA00004642"/>
    </source>
</evidence>
<comment type="similarity">
    <text evidence="3 10">Belongs to the midasin family.</text>
</comment>
<dbReference type="GO" id="GO:0005654">
    <property type="term" value="C:nucleoplasm"/>
    <property type="evidence" value="ECO:0007669"/>
    <property type="project" value="UniProtKB-SubCell"/>
</dbReference>
<feature type="compositionally biased region" description="Acidic residues" evidence="12">
    <location>
        <begin position="4218"/>
        <end position="4227"/>
    </location>
</feature>
<dbReference type="InterPro" id="IPR012099">
    <property type="entry name" value="Midasin"/>
</dbReference>
<protein>
    <recommendedName>
        <fullName evidence="4 10">Midasin</fullName>
    </recommendedName>
</protein>
<keyword evidence="7 10" id="KW-0067">ATP-binding</keyword>
<keyword evidence="5" id="KW-0597">Phosphoprotein</keyword>
<gene>
    <name evidence="14" type="ORF">DACRYDRAFT_118516</name>
</gene>
<dbReference type="PROSITE" id="PS50234">
    <property type="entry name" value="VWFA"/>
    <property type="match status" value="1"/>
</dbReference>
<dbReference type="SUPFAM" id="SSF53300">
    <property type="entry name" value="vWA-like"/>
    <property type="match status" value="1"/>
</dbReference>
<dbReference type="PROSITE" id="PS00675">
    <property type="entry name" value="SIGMA54_INTERACT_1"/>
    <property type="match status" value="2"/>
</dbReference>
<dbReference type="OMA" id="ILEQWHR"/>
<evidence type="ECO:0000256" key="6">
    <source>
        <dbReference type="ARBA" id="ARBA00022741"/>
    </source>
</evidence>
<dbReference type="CDD" id="cd00009">
    <property type="entry name" value="AAA"/>
    <property type="match status" value="2"/>
</dbReference>
<dbReference type="Proteomes" id="UP000030653">
    <property type="component" value="Unassembled WGS sequence"/>
</dbReference>
<dbReference type="Pfam" id="PF07728">
    <property type="entry name" value="AAA_5"/>
    <property type="match status" value="8"/>
</dbReference>
<evidence type="ECO:0000256" key="5">
    <source>
        <dbReference type="ARBA" id="ARBA00022553"/>
    </source>
</evidence>
<dbReference type="InterPro" id="IPR011704">
    <property type="entry name" value="ATPase_dyneun-rel_AAA"/>
</dbReference>
<dbReference type="GO" id="GO:0005524">
    <property type="term" value="F:ATP binding"/>
    <property type="evidence" value="ECO:0007669"/>
    <property type="project" value="UniProtKB-KW"/>
</dbReference>
<dbReference type="InterPro" id="IPR041190">
    <property type="entry name" value="Midasin_AAA_lid_5"/>
</dbReference>
<keyword evidence="9 10" id="KW-0539">Nucleus</keyword>
<dbReference type="Pfam" id="PF17867">
    <property type="entry name" value="AAA_lid_7"/>
    <property type="match status" value="3"/>
</dbReference>
<evidence type="ECO:0000313" key="14">
    <source>
        <dbReference type="EMBL" id="EJT98719.1"/>
    </source>
</evidence>
<feature type="compositionally biased region" description="Polar residues" evidence="12">
    <location>
        <begin position="4481"/>
        <end position="4494"/>
    </location>
</feature>
<evidence type="ECO:0000256" key="11">
    <source>
        <dbReference type="SAM" id="Coils"/>
    </source>
</evidence>
<evidence type="ECO:0000256" key="10">
    <source>
        <dbReference type="PIRNR" id="PIRNR010340"/>
    </source>
</evidence>
<feature type="region of interest" description="Disordered" evidence="12">
    <location>
        <begin position="800"/>
        <end position="825"/>
    </location>
</feature>
<dbReference type="STRING" id="1858805.M5FTK3"/>
<evidence type="ECO:0000313" key="15">
    <source>
        <dbReference type="Proteomes" id="UP000030653"/>
    </source>
</evidence>
<dbReference type="GeneID" id="63685653"/>
<dbReference type="GO" id="GO:0030687">
    <property type="term" value="C:preribosome, large subunit precursor"/>
    <property type="evidence" value="ECO:0007669"/>
    <property type="project" value="TreeGrafter"/>
</dbReference>
<feature type="compositionally biased region" description="Basic and acidic residues" evidence="12">
    <location>
        <begin position="800"/>
        <end position="812"/>
    </location>
</feature>
<dbReference type="FunFam" id="3.40.50.300:FF:000142">
    <property type="entry name" value="Midasin"/>
    <property type="match status" value="1"/>
</dbReference>
<evidence type="ECO:0000256" key="3">
    <source>
        <dbReference type="ARBA" id="ARBA00007188"/>
    </source>
</evidence>
<feature type="region of interest" description="Disordered" evidence="12">
    <location>
        <begin position="4269"/>
        <end position="4575"/>
    </location>
</feature>
<organism evidence="14 15">
    <name type="scientific">Dacryopinax primogenitus (strain DJM 731)</name>
    <name type="common">Brown rot fungus</name>
    <dbReference type="NCBI Taxonomy" id="1858805"/>
    <lineage>
        <taxon>Eukaryota</taxon>
        <taxon>Fungi</taxon>
        <taxon>Dikarya</taxon>
        <taxon>Basidiomycota</taxon>
        <taxon>Agaricomycotina</taxon>
        <taxon>Dacrymycetes</taxon>
        <taxon>Dacrymycetales</taxon>
        <taxon>Dacrymycetaceae</taxon>
        <taxon>Dacryopinax</taxon>
    </lineage>
</organism>
<proteinExistence type="inferred from homology"/>
<dbReference type="InterPro" id="IPR025662">
    <property type="entry name" value="Sigma_54_int_dom_ATP-bd_1"/>
</dbReference>
<evidence type="ECO:0000256" key="8">
    <source>
        <dbReference type="ARBA" id="ARBA00023186"/>
    </source>
</evidence>
<dbReference type="FunFam" id="3.40.50.300:FF:001368">
    <property type="entry name" value="Midasin"/>
    <property type="match status" value="1"/>
</dbReference>
<feature type="compositionally biased region" description="Basic and acidic residues" evidence="12">
    <location>
        <begin position="4601"/>
        <end position="4610"/>
    </location>
</feature>
<keyword evidence="14" id="KW-0378">Hydrolase</keyword>
<accession>M5FTK3</accession>
<feature type="compositionally biased region" description="Basic and acidic residues" evidence="12">
    <location>
        <begin position="4339"/>
        <end position="4350"/>
    </location>
</feature>
<dbReference type="PANTHER" id="PTHR48103:SF2">
    <property type="entry name" value="MIDASIN"/>
    <property type="match status" value="1"/>
</dbReference>
<dbReference type="RefSeq" id="XP_040625617.1">
    <property type="nucleotide sequence ID" value="XM_040770591.1"/>
</dbReference>
<dbReference type="GO" id="GO:0000027">
    <property type="term" value="P:ribosomal large subunit assembly"/>
    <property type="evidence" value="ECO:0007669"/>
    <property type="project" value="InterPro"/>
</dbReference>
<name>M5FTK3_DACPD</name>